<feature type="region of interest" description="Disordered" evidence="1">
    <location>
        <begin position="1"/>
        <end position="67"/>
    </location>
</feature>
<evidence type="ECO:0000256" key="1">
    <source>
        <dbReference type="SAM" id="MobiDB-lite"/>
    </source>
</evidence>
<proteinExistence type="predicted"/>
<reference evidence="2" key="1">
    <citation type="submission" date="2019-08" db="EMBL/GenBank/DDBJ databases">
        <title>The improved chromosome-level genome for the pearl oyster Pinctada fucata martensii using PacBio sequencing and Hi-C.</title>
        <authorList>
            <person name="Zheng Z."/>
        </authorList>
    </citation>
    <scope>NUCLEOTIDE SEQUENCE</scope>
    <source>
        <strain evidence="2">ZZ-2019</strain>
        <tissue evidence="2">Adductor muscle</tissue>
    </source>
</reference>
<dbReference type="EMBL" id="VSWD01000010">
    <property type="protein sequence ID" value="KAK3089339.1"/>
    <property type="molecule type" value="Genomic_DNA"/>
</dbReference>
<keyword evidence="3" id="KW-1185">Reference proteome</keyword>
<sequence length="67" mass="7205">MKVKADDMTWVSKTQQSNANTRNNKVAPAVTEIKDGNPQTPKQTSSKSKDGDTPATKQTSANNKDGL</sequence>
<feature type="compositionally biased region" description="Polar residues" evidence="1">
    <location>
        <begin position="11"/>
        <end position="24"/>
    </location>
</feature>
<name>A0AA88XPJ2_PINIB</name>
<dbReference type="Proteomes" id="UP001186944">
    <property type="component" value="Unassembled WGS sequence"/>
</dbReference>
<organism evidence="2 3">
    <name type="scientific">Pinctada imbricata</name>
    <name type="common">Atlantic pearl-oyster</name>
    <name type="synonym">Pinctada martensii</name>
    <dbReference type="NCBI Taxonomy" id="66713"/>
    <lineage>
        <taxon>Eukaryota</taxon>
        <taxon>Metazoa</taxon>
        <taxon>Spiralia</taxon>
        <taxon>Lophotrochozoa</taxon>
        <taxon>Mollusca</taxon>
        <taxon>Bivalvia</taxon>
        <taxon>Autobranchia</taxon>
        <taxon>Pteriomorphia</taxon>
        <taxon>Pterioida</taxon>
        <taxon>Pterioidea</taxon>
        <taxon>Pteriidae</taxon>
        <taxon>Pinctada</taxon>
    </lineage>
</organism>
<evidence type="ECO:0000313" key="2">
    <source>
        <dbReference type="EMBL" id="KAK3089339.1"/>
    </source>
</evidence>
<protein>
    <submittedName>
        <fullName evidence="2">Uncharacterized protein</fullName>
    </submittedName>
</protein>
<evidence type="ECO:0000313" key="3">
    <source>
        <dbReference type="Proteomes" id="UP001186944"/>
    </source>
</evidence>
<feature type="compositionally biased region" description="Polar residues" evidence="1">
    <location>
        <begin position="37"/>
        <end position="46"/>
    </location>
</feature>
<comment type="caution">
    <text evidence="2">The sequence shown here is derived from an EMBL/GenBank/DDBJ whole genome shotgun (WGS) entry which is preliminary data.</text>
</comment>
<dbReference type="AlphaFoldDB" id="A0AA88XPJ2"/>
<gene>
    <name evidence="2" type="ORF">FSP39_002825</name>
</gene>
<accession>A0AA88XPJ2</accession>
<feature type="compositionally biased region" description="Polar residues" evidence="1">
    <location>
        <begin position="55"/>
        <end position="67"/>
    </location>
</feature>